<proteinExistence type="predicted"/>
<comment type="caution">
    <text evidence="1">The sequence shown here is derived from an EMBL/GenBank/DDBJ whole genome shotgun (WGS) entry which is preliminary data.</text>
</comment>
<sequence>MKANPDSPQLPVRSRALAGGKPLYLAGPKLAGEQPFVLLDPASPDVSPRRAAARWISWPPRTR</sequence>
<dbReference type="EMBL" id="JAAOYM010000002">
    <property type="protein sequence ID" value="NIJ14699.1"/>
    <property type="molecule type" value="Genomic_DNA"/>
</dbReference>
<gene>
    <name evidence="1" type="ORF">FHU38_005100</name>
</gene>
<accession>A0A7X5UW26</accession>
<name>A0A7X5UW26_9PSEU</name>
<evidence type="ECO:0000313" key="2">
    <source>
        <dbReference type="Proteomes" id="UP000545493"/>
    </source>
</evidence>
<dbReference type="AlphaFoldDB" id="A0A7X5UW26"/>
<dbReference type="Proteomes" id="UP000545493">
    <property type="component" value="Unassembled WGS sequence"/>
</dbReference>
<keyword evidence="2" id="KW-1185">Reference proteome</keyword>
<reference evidence="1 2" key="1">
    <citation type="submission" date="2020-03" db="EMBL/GenBank/DDBJ databases">
        <title>Sequencing the genomes of 1000 actinobacteria strains.</title>
        <authorList>
            <person name="Klenk H.-P."/>
        </authorList>
    </citation>
    <scope>NUCLEOTIDE SEQUENCE [LARGE SCALE GENOMIC DNA]</scope>
    <source>
        <strain evidence="1 2">DSM 45685</strain>
    </source>
</reference>
<protein>
    <submittedName>
        <fullName evidence="1">Uncharacterized protein</fullName>
    </submittedName>
</protein>
<organism evidence="1 2">
    <name type="scientific">Saccharomonospora amisosensis</name>
    <dbReference type="NCBI Taxonomy" id="1128677"/>
    <lineage>
        <taxon>Bacteria</taxon>
        <taxon>Bacillati</taxon>
        <taxon>Actinomycetota</taxon>
        <taxon>Actinomycetes</taxon>
        <taxon>Pseudonocardiales</taxon>
        <taxon>Pseudonocardiaceae</taxon>
        <taxon>Saccharomonospora</taxon>
    </lineage>
</organism>
<evidence type="ECO:0000313" key="1">
    <source>
        <dbReference type="EMBL" id="NIJ14699.1"/>
    </source>
</evidence>
<dbReference type="RefSeq" id="WP_208416935.1">
    <property type="nucleotide sequence ID" value="NZ_JAAOYM010000002.1"/>
</dbReference>